<evidence type="ECO:0000313" key="4">
    <source>
        <dbReference type="EMBL" id="KAI6649711.1"/>
    </source>
</evidence>
<name>A0AAV7JLA7_9METZ</name>
<gene>
    <name evidence="4" type="ORF">LOD99_6501</name>
</gene>
<feature type="region of interest" description="Disordered" evidence="3">
    <location>
        <begin position="1"/>
        <end position="83"/>
    </location>
</feature>
<dbReference type="PANTHER" id="PTHR23248">
    <property type="entry name" value="PHOSPHOLIPID SCRAMBLASE-RELATED"/>
    <property type="match status" value="1"/>
</dbReference>
<comment type="cofactor">
    <cofactor evidence="2">
        <name>Ca(2+)</name>
        <dbReference type="ChEBI" id="CHEBI:29108"/>
    </cofactor>
</comment>
<keyword evidence="2" id="KW-0449">Lipoprotein</keyword>
<accession>A0AAV7JLA7</accession>
<comment type="caution">
    <text evidence="4">The sequence shown here is derived from an EMBL/GenBank/DDBJ whole genome shotgun (WGS) entry which is preliminary data.</text>
</comment>
<dbReference type="GO" id="GO:0005886">
    <property type="term" value="C:plasma membrane"/>
    <property type="evidence" value="ECO:0007669"/>
    <property type="project" value="TreeGrafter"/>
</dbReference>
<dbReference type="SUPFAM" id="SSF54518">
    <property type="entry name" value="Tubby C-terminal domain-like"/>
    <property type="match status" value="1"/>
</dbReference>
<evidence type="ECO:0000256" key="3">
    <source>
        <dbReference type="SAM" id="MobiDB-lite"/>
    </source>
</evidence>
<feature type="region of interest" description="Disordered" evidence="3">
    <location>
        <begin position="334"/>
        <end position="355"/>
    </location>
</feature>
<evidence type="ECO:0000313" key="5">
    <source>
        <dbReference type="Proteomes" id="UP001165289"/>
    </source>
</evidence>
<dbReference type="InterPro" id="IPR005552">
    <property type="entry name" value="Scramblase"/>
</dbReference>
<dbReference type="PANTHER" id="PTHR23248:SF9">
    <property type="entry name" value="PHOSPHOLIPID SCRAMBLASE"/>
    <property type="match status" value="1"/>
</dbReference>
<dbReference type="GO" id="GO:0017128">
    <property type="term" value="F:phospholipid scramblase activity"/>
    <property type="evidence" value="ECO:0007669"/>
    <property type="project" value="InterPro"/>
</dbReference>
<keyword evidence="2" id="KW-0106">Calcium</keyword>
<keyword evidence="5" id="KW-1185">Reference proteome</keyword>
<dbReference type="InterPro" id="IPR025659">
    <property type="entry name" value="Tubby-like_C"/>
</dbReference>
<feature type="compositionally biased region" description="Polar residues" evidence="3">
    <location>
        <begin position="54"/>
        <end position="66"/>
    </location>
</feature>
<feature type="compositionally biased region" description="Basic residues" evidence="3">
    <location>
        <begin position="336"/>
        <end position="355"/>
    </location>
</feature>
<evidence type="ECO:0000256" key="1">
    <source>
        <dbReference type="ARBA" id="ARBA00005350"/>
    </source>
</evidence>
<proteinExistence type="inferred from homology"/>
<comment type="function">
    <text evidence="2">May mediate accelerated ATP-independent bidirectional transbilayer migration of phospholipids upon binding calcium ions that results in a loss of phospholipid asymmetry in the plasma membrane.</text>
</comment>
<dbReference type="EMBL" id="JAKMXF010000318">
    <property type="protein sequence ID" value="KAI6649711.1"/>
    <property type="molecule type" value="Genomic_DNA"/>
</dbReference>
<dbReference type="Pfam" id="PF03803">
    <property type="entry name" value="Scramblase"/>
    <property type="match status" value="1"/>
</dbReference>
<evidence type="ECO:0000256" key="2">
    <source>
        <dbReference type="RuleBase" id="RU363116"/>
    </source>
</evidence>
<keyword evidence="2" id="KW-0564">Palmitate</keyword>
<dbReference type="Proteomes" id="UP001165289">
    <property type="component" value="Unassembled WGS sequence"/>
</dbReference>
<sequence length="355" mass="39740">MSDEQNPEVPVSQEVQQQGPVTQIVVQQQPQPHPQDPYVQPQGIAPFPAPPGSQPQLQAPYVQSQGIAPFPVPPGSQPQTVDAPQPQPIQWMPPPTGLANCPPGLEYLTQIDQILVHQQVELWEVVTAYQTANRYIVKNTLGQQIYFAAEDSTPFCRQCCGINRPFTLSILDNAHNEVIHMTREFSCSGPCFCCWFKQRMEVQSPPGTVVGYITQNCTCWDPKFFILDAEDREILTITGSMASLCCKPYGDIVFEVSTMDGLNVGNVTKQFSGLAKELFTTADNFGITFPMDLDVRMKAVVLGACFLIDFIFFERRQQQNNRRRHHHGAALALHQGGHHGHHRPHHGHHGGHRRH</sequence>
<dbReference type="AlphaFoldDB" id="A0AAV7JLA7"/>
<feature type="compositionally biased region" description="Low complexity" evidence="3">
    <location>
        <begin position="7"/>
        <end position="42"/>
    </location>
</feature>
<comment type="similarity">
    <text evidence="1 2">Belongs to the phospholipid scramblase family.</text>
</comment>
<reference evidence="4 5" key="1">
    <citation type="journal article" date="2023" name="BMC Biol.">
        <title>The compact genome of the sponge Oopsacas minuta (Hexactinellida) is lacking key metazoan core genes.</title>
        <authorList>
            <person name="Santini S."/>
            <person name="Schenkelaars Q."/>
            <person name="Jourda C."/>
            <person name="Duchesne M."/>
            <person name="Belahbib H."/>
            <person name="Rocher C."/>
            <person name="Selva M."/>
            <person name="Riesgo A."/>
            <person name="Vervoort M."/>
            <person name="Leys S.P."/>
            <person name="Kodjabachian L."/>
            <person name="Le Bivic A."/>
            <person name="Borchiellini C."/>
            <person name="Claverie J.M."/>
            <person name="Renard E."/>
        </authorList>
    </citation>
    <scope>NUCLEOTIDE SEQUENCE [LARGE SCALE GENOMIC DNA]</scope>
    <source>
        <strain evidence="4">SPO-2</strain>
    </source>
</reference>
<organism evidence="4 5">
    <name type="scientific">Oopsacas minuta</name>
    <dbReference type="NCBI Taxonomy" id="111878"/>
    <lineage>
        <taxon>Eukaryota</taxon>
        <taxon>Metazoa</taxon>
        <taxon>Porifera</taxon>
        <taxon>Hexactinellida</taxon>
        <taxon>Hexasterophora</taxon>
        <taxon>Lyssacinosida</taxon>
        <taxon>Leucopsacidae</taxon>
        <taxon>Oopsacas</taxon>
    </lineage>
</organism>
<protein>
    <recommendedName>
        <fullName evidence="2">Phospholipid scramblase</fullName>
    </recommendedName>
</protein>